<dbReference type="AlphaFoldDB" id="A0A915E9N8"/>
<evidence type="ECO:0000313" key="3">
    <source>
        <dbReference type="WBParaSite" id="jg4342"/>
    </source>
</evidence>
<feature type="compositionally biased region" description="Basic and acidic residues" evidence="1">
    <location>
        <begin position="78"/>
        <end position="102"/>
    </location>
</feature>
<reference evidence="3" key="1">
    <citation type="submission" date="2022-11" db="UniProtKB">
        <authorList>
            <consortium name="WormBaseParasite"/>
        </authorList>
    </citation>
    <scope>IDENTIFICATION</scope>
</reference>
<protein>
    <submittedName>
        <fullName evidence="3">Uncharacterized protein</fullName>
    </submittedName>
</protein>
<dbReference type="Proteomes" id="UP000887574">
    <property type="component" value="Unplaced"/>
</dbReference>
<sequence>MPMKLERMCSALNSFSGCVMTPISQNCGVEAWKVIFRVLKDTTKTLMPACHFPEKAFPESTTPTEDLVIKPSEWLLPKHEKHRVDSSSKPRESGPSRTGQERSRHRPKTHTPLPTI</sequence>
<proteinExistence type="predicted"/>
<dbReference type="WBParaSite" id="jg4342">
    <property type="protein sequence ID" value="jg4342"/>
    <property type="gene ID" value="jg4342"/>
</dbReference>
<evidence type="ECO:0000256" key="1">
    <source>
        <dbReference type="SAM" id="MobiDB-lite"/>
    </source>
</evidence>
<accession>A0A915E9N8</accession>
<name>A0A915E9N8_9BILA</name>
<dbReference type="PROSITE" id="PS51257">
    <property type="entry name" value="PROKAR_LIPOPROTEIN"/>
    <property type="match status" value="1"/>
</dbReference>
<organism evidence="2 3">
    <name type="scientific">Ditylenchus dipsaci</name>
    <dbReference type="NCBI Taxonomy" id="166011"/>
    <lineage>
        <taxon>Eukaryota</taxon>
        <taxon>Metazoa</taxon>
        <taxon>Ecdysozoa</taxon>
        <taxon>Nematoda</taxon>
        <taxon>Chromadorea</taxon>
        <taxon>Rhabditida</taxon>
        <taxon>Tylenchina</taxon>
        <taxon>Tylenchomorpha</taxon>
        <taxon>Sphaerularioidea</taxon>
        <taxon>Anguinidae</taxon>
        <taxon>Anguininae</taxon>
        <taxon>Ditylenchus</taxon>
    </lineage>
</organism>
<feature type="region of interest" description="Disordered" evidence="1">
    <location>
        <begin position="78"/>
        <end position="116"/>
    </location>
</feature>
<keyword evidence="2" id="KW-1185">Reference proteome</keyword>
<evidence type="ECO:0000313" key="2">
    <source>
        <dbReference type="Proteomes" id="UP000887574"/>
    </source>
</evidence>